<name>A0A239CZ58_9BACT</name>
<evidence type="ECO:0000313" key="8">
    <source>
        <dbReference type="EMBL" id="SNS24844.1"/>
    </source>
</evidence>
<keyword evidence="3" id="KW-0472">Membrane</keyword>
<dbReference type="InterPro" id="IPR005170">
    <property type="entry name" value="Transptr-assoc_dom"/>
</dbReference>
<evidence type="ECO:0000256" key="4">
    <source>
        <dbReference type="ARBA" id="ARBA00022737"/>
    </source>
</evidence>
<dbReference type="CDD" id="cd04590">
    <property type="entry name" value="CBS_pair_CorC_HlyC_assoc"/>
    <property type="match status" value="1"/>
</dbReference>
<dbReference type="PROSITE" id="PS51371">
    <property type="entry name" value="CBS"/>
    <property type="match status" value="2"/>
</dbReference>
<gene>
    <name evidence="8" type="ORF">SAMN04488503_0009</name>
</gene>
<accession>A0A239CZ58</accession>
<evidence type="ECO:0000256" key="6">
    <source>
        <dbReference type="PROSITE-ProRule" id="PRU00703"/>
    </source>
</evidence>
<dbReference type="Proteomes" id="UP000198324">
    <property type="component" value="Unassembled WGS sequence"/>
</dbReference>
<keyword evidence="4" id="KW-0677">Repeat</keyword>
<dbReference type="GO" id="GO:0050660">
    <property type="term" value="F:flavin adenine dinucleotide binding"/>
    <property type="evidence" value="ECO:0007669"/>
    <property type="project" value="InterPro"/>
</dbReference>
<dbReference type="SUPFAM" id="SSF54631">
    <property type="entry name" value="CBS-domain pair"/>
    <property type="match status" value="1"/>
</dbReference>
<evidence type="ECO:0000256" key="2">
    <source>
        <dbReference type="ARBA" id="ARBA00006337"/>
    </source>
</evidence>
<dbReference type="PANTHER" id="PTHR22777:SF32">
    <property type="entry name" value="UPF0053 INNER MEMBRANE PROTEIN YFJD"/>
    <property type="match status" value="1"/>
</dbReference>
<dbReference type="FunFam" id="3.10.580.10:FF:000002">
    <property type="entry name" value="Magnesium/cobalt efflux protein CorC"/>
    <property type="match status" value="1"/>
</dbReference>
<keyword evidence="3" id="KW-1003">Cell membrane</keyword>
<dbReference type="OrthoDB" id="9798188at2"/>
<dbReference type="Pfam" id="PF00571">
    <property type="entry name" value="CBS"/>
    <property type="match status" value="2"/>
</dbReference>
<dbReference type="EMBL" id="FZOC01000010">
    <property type="protein sequence ID" value="SNS24844.1"/>
    <property type="molecule type" value="Genomic_DNA"/>
</dbReference>
<proteinExistence type="inferred from homology"/>
<organism evidence="8 9">
    <name type="scientific">Humidesulfovibrio mexicanus</name>
    <dbReference type="NCBI Taxonomy" id="147047"/>
    <lineage>
        <taxon>Bacteria</taxon>
        <taxon>Pseudomonadati</taxon>
        <taxon>Thermodesulfobacteriota</taxon>
        <taxon>Desulfovibrionia</taxon>
        <taxon>Desulfovibrionales</taxon>
        <taxon>Desulfovibrionaceae</taxon>
        <taxon>Humidesulfovibrio</taxon>
    </lineage>
</organism>
<dbReference type="SUPFAM" id="SSF56176">
    <property type="entry name" value="FAD-binding/transporter-associated domain-like"/>
    <property type="match status" value="1"/>
</dbReference>
<dbReference type="AlphaFoldDB" id="A0A239CZ58"/>
<comment type="similarity">
    <text evidence="2">Belongs to the UPF0053 family.</text>
</comment>
<dbReference type="Gene3D" id="3.30.465.10">
    <property type="match status" value="1"/>
</dbReference>
<evidence type="ECO:0000313" key="9">
    <source>
        <dbReference type="Proteomes" id="UP000198324"/>
    </source>
</evidence>
<dbReference type="InterPro" id="IPR036318">
    <property type="entry name" value="FAD-bd_PCMH-like_sf"/>
</dbReference>
<sequence>MDEGSNGTILSAIRNLFRKADSPLDEMFKDAVAEGEIKSDDVRVLQNVIDLEDRHVSEIMIPRPDIICAEQDSPLAEVAELIIQHGHSRIPIYRDNRDHMVGVVHAKDILGPLLQPSADQPLVTGIMRPVHFVPETTNLKSLLHDMQSRKIHLAVALDEYGGTAGLVTMEDVLEQIVGEIGDEYDSLRPEDVQELPDGSQIVSGRVSLDEINERFGLELNSELVESIGGHISELAGRIPAVGESFDLGEWRFQVHEADAKHIETLRVLRAE</sequence>
<dbReference type="PANTHER" id="PTHR22777">
    <property type="entry name" value="HEMOLYSIN-RELATED"/>
    <property type="match status" value="1"/>
</dbReference>
<dbReference type="Gene3D" id="3.10.580.10">
    <property type="entry name" value="CBS-domain"/>
    <property type="match status" value="1"/>
</dbReference>
<comment type="subcellular location">
    <subcellularLocation>
        <location evidence="1">Cell membrane</location>
        <topology evidence="1">Multi-pass membrane protein</topology>
    </subcellularLocation>
</comment>
<dbReference type="InterPro" id="IPR016169">
    <property type="entry name" value="FAD-bd_PCMH_sub2"/>
</dbReference>
<keyword evidence="9" id="KW-1185">Reference proteome</keyword>
<protein>
    <submittedName>
        <fullName evidence="8">Magnesium and cobalt transporter</fullName>
    </submittedName>
</protein>
<keyword evidence="5 6" id="KW-0129">CBS domain</keyword>
<evidence type="ECO:0000259" key="7">
    <source>
        <dbReference type="PROSITE" id="PS51371"/>
    </source>
</evidence>
<evidence type="ECO:0000256" key="3">
    <source>
        <dbReference type="ARBA" id="ARBA00022475"/>
    </source>
</evidence>
<dbReference type="GO" id="GO:0005886">
    <property type="term" value="C:plasma membrane"/>
    <property type="evidence" value="ECO:0007669"/>
    <property type="project" value="UniProtKB-SubCell"/>
</dbReference>
<dbReference type="SMART" id="SM00116">
    <property type="entry name" value="CBS"/>
    <property type="match status" value="2"/>
</dbReference>
<feature type="domain" description="CBS" evidence="7">
    <location>
        <begin position="126"/>
        <end position="183"/>
    </location>
</feature>
<dbReference type="Pfam" id="PF03471">
    <property type="entry name" value="CorC_HlyC"/>
    <property type="match status" value="1"/>
</dbReference>
<dbReference type="InterPro" id="IPR000644">
    <property type="entry name" value="CBS_dom"/>
</dbReference>
<dbReference type="InterPro" id="IPR044751">
    <property type="entry name" value="Ion_transp-like_CBS"/>
</dbReference>
<evidence type="ECO:0000256" key="5">
    <source>
        <dbReference type="ARBA" id="ARBA00023122"/>
    </source>
</evidence>
<dbReference type="SMART" id="SM01091">
    <property type="entry name" value="CorC_HlyC"/>
    <property type="match status" value="1"/>
</dbReference>
<evidence type="ECO:0000256" key="1">
    <source>
        <dbReference type="ARBA" id="ARBA00004651"/>
    </source>
</evidence>
<feature type="domain" description="CBS" evidence="7">
    <location>
        <begin position="60"/>
        <end position="120"/>
    </location>
</feature>
<reference evidence="8 9" key="1">
    <citation type="submission" date="2017-06" db="EMBL/GenBank/DDBJ databases">
        <authorList>
            <person name="Kim H.J."/>
            <person name="Triplett B.A."/>
        </authorList>
    </citation>
    <scope>NUCLEOTIDE SEQUENCE [LARGE SCALE GENOMIC DNA]</scope>
    <source>
        <strain evidence="8 9">DSM 13116</strain>
    </source>
</reference>
<dbReference type="InterPro" id="IPR046342">
    <property type="entry name" value="CBS_dom_sf"/>
</dbReference>